<dbReference type="OrthoDB" id="2436329at2759"/>
<protein>
    <submittedName>
        <fullName evidence="2">4745_t:CDS:1</fullName>
    </submittedName>
</protein>
<reference evidence="2" key="1">
    <citation type="submission" date="2021-06" db="EMBL/GenBank/DDBJ databases">
        <authorList>
            <person name="Kallberg Y."/>
            <person name="Tangrot J."/>
            <person name="Rosling A."/>
        </authorList>
    </citation>
    <scope>NUCLEOTIDE SEQUENCE</scope>
    <source>
        <strain evidence="2">FL130A</strain>
    </source>
</reference>
<sequence>MENYYDYSIDEDFDESFSTDQDEPLFVHDYLAAMKAKHWLEEQDSSEIIEYDDDSENSLSEDERN</sequence>
<evidence type="ECO:0000313" key="2">
    <source>
        <dbReference type="EMBL" id="CAG8608369.1"/>
    </source>
</evidence>
<comment type="caution">
    <text evidence="2">The sequence shown here is derived from an EMBL/GenBank/DDBJ whole genome shotgun (WGS) entry which is preliminary data.</text>
</comment>
<dbReference type="AlphaFoldDB" id="A0A9N9CQH2"/>
<accession>A0A9N9CQH2</accession>
<organism evidence="2 3">
    <name type="scientific">Ambispora leptoticha</name>
    <dbReference type="NCBI Taxonomy" id="144679"/>
    <lineage>
        <taxon>Eukaryota</taxon>
        <taxon>Fungi</taxon>
        <taxon>Fungi incertae sedis</taxon>
        <taxon>Mucoromycota</taxon>
        <taxon>Glomeromycotina</taxon>
        <taxon>Glomeromycetes</taxon>
        <taxon>Archaeosporales</taxon>
        <taxon>Ambisporaceae</taxon>
        <taxon>Ambispora</taxon>
    </lineage>
</organism>
<keyword evidence="3" id="KW-1185">Reference proteome</keyword>
<name>A0A9N9CQH2_9GLOM</name>
<proteinExistence type="predicted"/>
<feature type="region of interest" description="Disordered" evidence="1">
    <location>
        <begin position="44"/>
        <end position="65"/>
    </location>
</feature>
<dbReference type="EMBL" id="CAJVPS010004813">
    <property type="protein sequence ID" value="CAG8608369.1"/>
    <property type="molecule type" value="Genomic_DNA"/>
</dbReference>
<evidence type="ECO:0000313" key="3">
    <source>
        <dbReference type="Proteomes" id="UP000789508"/>
    </source>
</evidence>
<gene>
    <name evidence="2" type="ORF">ALEPTO_LOCUS8456</name>
</gene>
<evidence type="ECO:0000256" key="1">
    <source>
        <dbReference type="SAM" id="MobiDB-lite"/>
    </source>
</evidence>
<dbReference type="Proteomes" id="UP000789508">
    <property type="component" value="Unassembled WGS sequence"/>
</dbReference>